<evidence type="ECO:0000313" key="3">
    <source>
        <dbReference type="Proteomes" id="UP001239397"/>
    </source>
</evidence>
<feature type="transmembrane region" description="Helical" evidence="1">
    <location>
        <begin position="119"/>
        <end position="140"/>
    </location>
</feature>
<organism evidence="2 3">
    <name type="scientific">Amycolatopsis mongoliensis</name>
    <dbReference type="NCBI Taxonomy" id="715475"/>
    <lineage>
        <taxon>Bacteria</taxon>
        <taxon>Bacillati</taxon>
        <taxon>Actinomycetota</taxon>
        <taxon>Actinomycetes</taxon>
        <taxon>Pseudonocardiales</taxon>
        <taxon>Pseudonocardiaceae</taxon>
        <taxon>Amycolatopsis</taxon>
    </lineage>
</organism>
<gene>
    <name evidence="2" type="ORF">QRX60_18525</name>
</gene>
<evidence type="ECO:0000256" key="1">
    <source>
        <dbReference type="SAM" id="Phobius"/>
    </source>
</evidence>
<feature type="transmembrane region" description="Helical" evidence="1">
    <location>
        <begin position="186"/>
        <end position="203"/>
    </location>
</feature>
<dbReference type="RefSeq" id="WP_286002020.1">
    <property type="nucleotide sequence ID" value="NZ_CP127295.1"/>
</dbReference>
<keyword evidence="3" id="KW-1185">Reference proteome</keyword>
<feature type="transmembrane region" description="Helical" evidence="1">
    <location>
        <begin position="146"/>
        <end position="165"/>
    </location>
</feature>
<sequence length="252" mass="26749">MVVQTAWTTLAERQGARAWLARHGVEVDEPAPLLAVRVGARVLATRSYQVYGVLSSVVWTVALVPPVPVLARFLVFTVLCTAYPLLQWRRVCRADRTAARLVSPGARPSLRVAAGQVGWWYLAAVATTFGGGVVLCAGFAANPAGWAAALVIGAASVAAVLGRALQAPVIAEDEASLAVDAALRAFDTRAFAVPIMFTFLVWIDLSTSWPWPPARFVPAAGYFVLVVAVHVGAVNAARRRSLPPGHYGTVAR</sequence>
<protein>
    <submittedName>
        <fullName evidence="2">Uncharacterized protein</fullName>
    </submittedName>
</protein>
<feature type="transmembrane region" description="Helical" evidence="1">
    <location>
        <begin position="215"/>
        <end position="237"/>
    </location>
</feature>
<keyword evidence="1" id="KW-0472">Membrane</keyword>
<reference evidence="2 3" key="1">
    <citation type="submission" date="2023-06" db="EMBL/GenBank/DDBJ databases">
        <authorList>
            <person name="Oyuntsetseg B."/>
            <person name="Kim S.B."/>
        </authorList>
    </citation>
    <scope>NUCLEOTIDE SEQUENCE [LARGE SCALE GENOMIC DNA]</scope>
    <source>
        <strain evidence="2 3">4-36</strain>
    </source>
</reference>
<dbReference type="Proteomes" id="UP001239397">
    <property type="component" value="Chromosome"/>
</dbReference>
<proteinExistence type="predicted"/>
<evidence type="ECO:0000313" key="2">
    <source>
        <dbReference type="EMBL" id="WIY05739.1"/>
    </source>
</evidence>
<accession>A0A9Y2JY20</accession>
<keyword evidence="1" id="KW-0812">Transmembrane</keyword>
<dbReference type="EMBL" id="CP127295">
    <property type="protein sequence ID" value="WIY05739.1"/>
    <property type="molecule type" value="Genomic_DNA"/>
</dbReference>
<keyword evidence="1" id="KW-1133">Transmembrane helix</keyword>
<dbReference type="AlphaFoldDB" id="A0A9Y2JY20"/>
<feature type="transmembrane region" description="Helical" evidence="1">
    <location>
        <begin position="69"/>
        <end position="86"/>
    </location>
</feature>
<dbReference type="KEGG" id="amog:QRX60_18525"/>
<name>A0A9Y2JY20_9PSEU</name>